<feature type="domain" description="TonB-dependent receptor-like beta-barrel" evidence="14">
    <location>
        <begin position="218"/>
        <end position="667"/>
    </location>
</feature>
<dbReference type="EMBL" id="CAADHO010000001">
    <property type="protein sequence ID" value="VFQ42620.1"/>
    <property type="molecule type" value="Genomic_DNA"/>
</dbReference>
<evidence type="ECO:0000256" key="9">
    <source>
        <dbReference type="ARBA" id="ARBA00023136"/>
    </source>
</evidence>
<dbReference type="Proteomes" id="UP000507962">
    <property type="component" value="Unassembled WGS sequence"/>
</dbReference>
<keyword evidence="7" id="KW-0406">Ion transport</keyword>
<dbReference type="RefSeq" id="WP_218950917.1">
    <property type="nucleotide sequence ID" value="NZ_CAADHO010000001.1"/>
</dbReference>
<evidence type="ECO:0000256" key="13">
    <source>
        <dbReference type="SAM" id="SignalP"/>
    </source>
</evidence>
<dbReference type="CDD" id="cd01347">
    <property type="entry name" value="ligand_gated_channel"/>
    <property type="match status" value="1"/>
</dbReference>
<evidence type="ECO:0000313" key="16">
    <source>
        <dbReference type="EMBL" id="VFQ42620.1"/>
    </source>
</evidence>
<organism evidence="16 17">
    <name type="scientific">Desulfoluna butyratoxydans</name>
    <dbReference type="NCBI Taxonomy" id="231438"/>
    <lineage>
        <taxon>Bacteria</taxon>
        <taxon>Pseudomonadati</taxon>
        <taxon>Thermodesulfobacteriota</taxon>
        <taxon>Desulfobacteria</taxon>
        <taxon>Desulfobacterales</taxon>
        <taxon>Desulfolunaceae</taxon>
        <taxon>Desulfoluna</taxon>
    </lineage>
</organism>
<dbReference type="PROSITE" id="PS52016">
    <property type="entry name" value="TONB_DEPENDENT_REC_3"/>
    <property type="match status" value="1"/>
</dbReference>
<keyword evidence="8 12" id="KW-0798">TonB box</keyword>
<dbReference type="Gene3D" id="2.40.170.20">
    <property type="entry name" value="TonB-dependent receptor, beta-barrel domain"/>
    <property type="match status" value="1"/>
</dbReference>
<evidence type="ECO:0000256" key="4">
    <source>
        <dbReference type="ARBA" id="ARBA00022496"/>
    </source>
</evidence>
<proteinExistence type="inferred from homology"/>
<feature type="domain" description="TonB-dependent receptor plug" evidence="15">
    <location>
        <begin position="52"/>
        <end position="156"/>
    </location>
</feature>
<evidence type="ECO:0000256" key="12">
    <source>
        <dbReference type="RuleBase" id="RU003357"/>
    </source>
</evidence>
<dbReference type="PANTHER" id="PTHR32552">
    <property type="entry name" value="FERRICHROME IRON RECEPTOR-RELATED"/>
    <property type="match status" value="1"/>
</dbReference>
<name>A0A4U8YHB3_9BACT</name>
<dbReference type="AlphaFoldDB" id="A0A4U8YHB3"/>
<evidence type="ECO:0000256" key="7">
    <source>
        <dbReference type="ARBA" id="ARBA00023065"/>
    </source>
</evidence>
<sequence>MKHSLKYALHALVILALTCQAGTVMARAESGAEEKTQLEAMVVTAEKRRENVQDIPVSITALSENDIQDAGLSDIQGMSRLVPNLYIANWGIRGTSYAFIRGIGSVNNEPALGFYVDDVGYMDARSFDTQLFDIERIEVLRGPQGTLYGRNSLAGVINIITRKPDNETHAGLEYTLGNYNLNRGHAYLRTPLVKDRLFLGLSAGGESRDGYFENSFLDKDVDSRRSLNGRGFLRWLPSDTLDVSLGFNAEQLRDGAFPLAKLKDLDTDSSKVAFDREGKYNRDSTATHLKVAWQLPWFDLTSVSAYRDYEDEASNDQDFTTYPMITSHETIDDKEFSQELRLASRDEENARVKWLAGFYGYKKDKDHLMALDFAPGMYPVPGPVRRLTDSNVTTTGTDLFGQATLRATEHLSVTAGLRYDHEKSKIDHIMDTTSGGTTLMDSSVDASDTQDAWLPKLQLDYRWTPGLMTYVGVSKGYRSGGFNTSHLDPKDLTFDSEFSWNYETGVKSSWFDNRFTVNASLFYIELKDQQVVQLLPSADTVIRNVGESRSMGVEVESSALLAPGLTLDAGFGYTDAEFKDYKDNVSGADYTGNEAMMAPSYTYNLALTYRRPINHTWDAFTRSELNGTGSFYWDTANTIKEEDYKLVNLSMGLESERYDIVFWAKNLLDTDYRVVAFEFPGSDPVGQSGDPLTAGVTFRARF</sequence>
<protein>
    <submittedName>
        <fullName evidence="16">Tonb-dependent receptor beta-barrel</fullName>
    </submittedName>
</protein>
<evidence type="ECO:0000256" key="2">
    <source>
        <dbReference type="ARBA" id="ARBA00022448"/>
    </source>
</evidence>
<reference evidence="16 17" key="1">
    <citation type="submission" date="2019-03" db="EMBL/GenBank/DDBJ databases">
        <authorList>
            <person name="Nijsse B."/>
        </authorList>
    </citation>
    <scope>NUCLEOTIDE SEQUENCE [LARGE SCALE GENOMIC DNA]</scope>
    <source>
        <strain evidence="16">Desulfoluna butyratoxydans MSL71</strain>
    </source>
</reference>
<keyword evidence="2 11" id="KW-0813">Transport</keyword>
<feature type="chain" id="PRO_5020846938" evidence="13">
    <location>
        <begin position="27"/>
        <end position="702"/>
    </location>
</feature>
<evidence type="ECO:0000256" key="11">
    <source>
        <dbReference type="PROSITE-ProRule" id="PRU01360"/>
    </source>
</evidence>
<evidence type="ECO:0000259" key="15">
    <source>
        <dbReference type="Pfam" id="PF07715"/>
    </source>
</evidence>
<dbReference type="InterPro" id="IPR039426">
    <property type="entry name" value="TonB-dep_rcpt-like"/>
</dbReference>
<keyword evidence="4" id="KW-0410">Iron transport</keyword>
<evidence type="ECO:0000256" key="8">
    <source>
        <dbReference type="ARBA" id="ARBA00023077"/>
    </source>
</evidence>
<keyword evidence="17" id="KW-1185">Reference proteome</keyword>
<keyword evidence="13" id="KW-0732">Signal</keyword>
<dbReference type="Pfam" id="PF00593">
    <property type="entry name" value="TonB_dep_Rec_b-barrel"/>
    <property type="match status" value="1"/>
</dbReference>
<dbReference type="PANTHER" id="PTHR32552:SF81">
    <property type="entry name" value="TONB-DEPENDENT OUTER MEMBRANE RECEPTOR"/>
    <property type="match status" value="1"/>
</dbReference>
<dbReference type="InterPro" id="IPR000531">
    <property type="entry name" value="Beta-barrel_TonB"/>
</dbReference>
<comment type="subcellular location">
    <subcellularLocation>
        <location evidence="1 11">Cell outer membrane</location>
        <topology evidence="1 11">Multi-pass membrane protein</topology>
    </subcellularLocation>
</comment>
<evidence type="ECO:0000256" key="10">
    <source>
        <dbReference type="ARBA" id="ARBA00023237"/>
    </source>
</evidence>
<evidence type="ECO:0000256" key="5">
    <source>
        <dbReference type="ARBA" id="ARBA00022692"/>
    </source>
</evidence>
<evidence type="ECO:0000313" key="17">
    <source>
        <dbReference type="Proteomes" id="UP000507962"/>
    </source>
</evidence>
<accession>A0A4U8YHB3</accession>
<evidence type="ECO:0000259" key="14">
    <source>
        <dbReference type="Pfam" id="PF00593"/>
    </source>
</evidence>
<dbReference type="GO" id="GO:0009279">
    <property type="term" value="C:cell outer membrane"/>
    <property type="evidence" value="ECO:0007669"/>
    <property type="project" value="UniProtKB-SubCell"/>
</dbReference>
<comment type="similarity">
    <text evidence="11 12">Belongs to the TonB-dependent receptor family.</text>
</comment>
<gene>
    <name evidence="16" type="ORF">MSL71_2410</name>
</gene>
<evidence type="ECO:0000256" key="1">
    <source>
        <dbReference type="ARBA" id="ARBA00004571"/>
    </source>
</evidence>
<dbReference type="GO" id="GO:0006826">
    <property type="term" value="P:iron ion transport"/>
    <property type="evidence" value="ECO:0007669"/>
    <property type="project" value="UniProtKB-KW"/>
</dbReference>
<dbReference type="InterPro" id="IPR012910">
    <property type="entry name" value="Plug_dom"/>
</dbReference>
<dbReference type="SUPFAM" id="SSF56935">
    <property type="entry name" value="Porins"/>
    <property type="match status" value="1"/>
</dbReference>
<keyword evidence="9 11" id="KW-0472">Membrane</keyword>
<dbReference type="InterPro" id="IPR036942">
    <property type="entry name" value="Beta-barrel_TonB_sf"/>
</dbReference>
<keyword evidence="16" id="KW-0675">Receptor</keyword>
<evidence type="ECO:0000256" key="3">
    <source>
        <dbReference type="ARBA" id="ARBA00022452"/>
    </source>
</evidence>
<keyword evidence="10 11" id="KW-0998">Cell outer membrane</keyword>
<keyword evidence="5 11" id="KW-0812">Transmembrane</keyword>
<keyword evidence="6" id="KW-0408">Iron</keyword>
<evidence type="ECO:0000256" key="6">
    <source>
        <dbReference type="ARBA" id="ARBA00023004"/>
    </source>
</evidence>
<feature type="signal peptide" evidence="13">
    <location>
        <begin position="1"/>
        <end position="26"/>
    </location>
</feature>
<keyword evidence="3 11" id="KW-1134">Transmembrane beta strand</keyword>
<dbReference type="Pfam" id="PF07715">
    <property type="entry name" value="Plug"/>
    <property type="match status" value="1"/>
</dbReference>